<comment type="caution">
    <text evidence="1">The sequence shown here is derived from an EMBL/GenBank/DDBJ whole genome shotgun (WGS) entry which is preliminary data.</text>
</comment>
<dbReference type="Proteomes" id="UP001472677">
    <property type="component" value="Unassembled WGS sequence"/>
</dbReference>
<organism evidence="1 2">
    <name type="scientific">Hibiscus sabdariffa</name>
    <name type="common">roselle</name>
    <dbReference type="NCBI Taxonomy" id="183260"/>
    <lineage>
        <taxon>Eukaryota</taxon>
        <taxon>Viridiplantae</taxon>
        <taxon>Streptophyta</taxon>
        <taxon>Embryophyta</taxon>
        <taxon>Tracheophyta</taxon>
        <taxon>Spermatophyta</taxon>
        <taxon>Magnoliopsida</taxon>
        <taxon>eudicotyledons</taxon>
        <taxon>Gunneridae</taxon>
        <taxon>Pentapetalae</taxon>
        <taxon>rosids</taxon>
        <taxon>malvids</taxon>
        <taxon>Malvales</taxon>
        <taxon>Malvaceae</taxon>
        <taxon>Malvoideae</taxon>
        <taxon>Hibiscus</taxon>
    </lineage>
</organism>
<protein>
    <submittedName>
        <fullName evidence="1">Uncharacterized protein</fullName>
    </submittedName>
</protein>
<dbReference type="InterPro" id="IPR042266">
    <property type="entry name" value="PPPDE_sf"/>
</dbReference>
<dbReference type="Pfam" id="PF03107">
    <property type="entry name" value="C1_2"/>
    <property type="match status" value="2"/>
</dbReference>
<dbReference type="SMART" id="SM01179">
    <property type="entry name" value="DUF862"/>
    <property type="match status" value="1"/>
</dbReference>
<reference evidence="1 2" key="1">
    <citation type="journal article" date="2024" name="G3 (Bethesda)">
        <title>Genome assembly of Hibiscus sabdariffa L. provides insights into metabolisms of medicinal natural products.</title>
        <authorList>
            <person name="Kim T."/>
        </authorList>
    </citation>
    <scope>NUCLEOTIDE SEQUENCE [LARGE SCALE GENOMIC DNA]</scope>
    <source>
        <strain evidence="1">TK-2024</strain>
        <tissue evidence="1">Old leaves</tissue>
    </source>
</reference>
<name>A0ABR2BV29_9ROSI</name>
<proteinExistence type="predicted"/>
<evidence type="ECO:0000313" key="2">
    <source>
        <dbReference type="Proteomes" id="UP001472677"/>
    </source>
</evidence>
<dbReference type="InterPro" id="IPR004146">
    <property type="entry name" value="DC1"/>
</dbReference>
<sequence>MRLFPSNSSSTKGQSNGGSNRAFLYLNVYDLTPMNNYLYWFGIGIFHSGIEVHGLEYGFGAHEYPTSGVFEVEPKSCPGFIFRRSILLGSTNLSRSEFRSLMEQLSQKYHGDTYHLIAKNCNHFTNEVCLQLTGKHIPGWVNRLAQLGSLCNCLLPESIQVTAVRHLPDNTACSDDEMSNSGATSLTAESEEEDADHHLLTTQNIDIAFLKEKPKQIEMEVIRHFLLSHPLVLTEPTTAFTVRDVAKPYQTTLSGLRAPTTLIGLRIPRAHADLSSTGESKDADKIQHSAHKHPLVLCQGKEFTGEVRCRACGTGSCDFFLHKMCAVKLPLEVHHAFHPQRPLILFSDSDFPFWCKGCDDSHEGSDLAYCCVECGFQLDVKCAFFPTVEFIDADKIMHCAHKHPLALSESNEFGNEVRCRACGESCLAPSFGCTECNFFLQKHCAIELHSEER</sequence>
<dbReference type="InterPro" id="IPR046349">
    <property type="entry name" value="C1-like_sf"/>
</dbReference>
<gene>
    <name evidence="1" type="ORF">V6N12_009693</name>
</gene>
<dbReference type="Pfam" id="PF05903">
    <property type="entry name" value="Peptidase_C97"/>
    <property type="match status" value="1"/>
</dbReference>
<dbReference type="PANTHER" id="PTHR12378">
    <property type="entry name" value="DESUMOYLATING ISOPEPTIDASE"/>
    <property type="match status" value="1"/>
</dbReference>
<keyword evidence="2" id="KW-1185">Reference proteome</keyword>
<dbReference type="EMBL" id="JBBPBM010000081">
    <property type="protein sequence ID" value="KAK8510852.1"/>
    <property type="molecule type" value="Genomic_DNA"/>
</dbReference>
<dbReference type="PANTHER" id="PTHR12378:SF10">
    <property type="entry name" value="OS04G0548000 PROTEIN"/>
    <property type="match status" value="1"/>
</dbReference>
<dbReference type="InterPro" id="IPR008580">
    <property type="entry name" value="PPPDE_dom"/>
</dbReference>
<dbReference type="Gene3D" id="3.90.1720.30">
    <property type="entry name" value="PPPDE domains"/>
    <property type="match status" value="1"/>
</dbReference>
<dbReference type="SUPFAM" id="SSF57889">
    <property type="entry name" value="Cysteine-rich domain"/>
    <property type="match status" value="2"/>
</dbReference>
<evidence type="ECO:0000313" key="1">
    <source>
        <dbReference type="EMBL" id="KAK8510852.1"/>
    </source>
</evidence>
<dbReference type="PROSITE" id="PS51858">
    <property type="entry name" value="PPPDE"/>
    <property type="match status" value="1"/>
</dbReference>
<accession>A0ABR2BV29</accession>